<organism evidence="2 3">
    <name type="scientific">Ralstonia pickettii</name>
    <name type="common">Burkholderia pickettii</name>
    <dbReference type="NCBI Taxonomy" id="329"/>
    <lineage>
        <taxon>Bacteria</taxon>
        <taxon>Pseudomonadati</taxon>
        <taxon>Pseudomonadota</taxon>
        <taxon>Betaproteobacteria</taxon>
        <taxon>Burkholderiales</taxon>
        <taxon>Burkholderiaceae</taxon>
        <taxon>Ralstonia</taxon>
    </lineage>
</organism>
<dbReference type="InterPro" id="IPR013783">
    <property type="entry name" value="Ig-like_fold"/>
</dbReference>
<proteinExistence type="predicted"/>
<dbReference type="InterPro" id="IPR053171">
    <property type="entry name" value="Viral_Tip_Attach_Protein"/>
</dbReference>
<dbReference type="NCBIfam" id="NF040662">
    <property type="entry name" value="attach_TipJ_rel"/>
    <property type="match status" value="1"/>
</dbReference>
<comment type="caution">
    <text evidence="2">The sequence shown here is derived from an EMBL/GenBank/DDBJ whole genome shotgun (WGS) entry which is preliminary data.</text>
</comment>
<dbReference type="PANTHER" id="PTHR36251">
    <property type="entry name" value="FELS-1 PROPHAGE HOST SPECIFICITY PROTEIN-RELATED"/>
    <property type="match status" value="1"/>
</dbReference>
<dbReference type="Gene3D" id="2.60.40.10">
    <property type="entry name" value="Immunoglobulins"/>
    <property type="match status" value="1"/>
</dbReference>
<dbReference type="PANTHER" id="PTHR36251:SF2">
    <property type="entry name" value="GIFSY-2 PROPHAGE HOST SPECIFICITY PROTEIN J, PHAGE LAMBDA"/>
    <property type="match status" value="1"/>
</dbReference>
<accession>A0A2N4TXZ2</accession>
<reference evidence="2 3" key="1">
    <citation type="submission" date="2017-12" db="EMBL/GenBank/DDBJ databases">
        <title>Draft genome sequence of Ralstonia pickettii 52.</title>
        <authorList>
            <person name="Zheng B."/>
        </authorList>
    </citation>
    <scope>NUCLEOTIDE SEQUENCE [LARGE SCALE GENOMIC DNA]</scope>
    <source>
        <strain evidence="2 3">52</strain>
    </source>
</reference>
<dbReference type="RefSeq" id="WP_102064981.1">
    <property type="nucleotide sequence ID" value="NZ_PKQE01000001.1"/>
</dbReference>
<dbReference type="OrthoDB" id="8641246at2"/>
<dbReference type="Pfam" id="PF13550">
    <property type="entry name" value="Phage-tail_3"/>
    <property type="match status" value="1"/>
</dbReference>
<gene>
    <name evidence="2" type="ORF">C0Q88_07780</name>
</gene>
<evidence type="ECO:0000313" key="3">
    <source>
        <dbReference type="Proteomes" id="UP000234456"/>
    </source>
</evidence>
<feature type="domain" description="Tip attachment protein J" evidence="1">
    <location>
        <begin position="544"/>
        <end position="692"/>
    </location>
</feature>
<protein>
    <recommendedName>
        <fullName evidence="1">Tip attachment protein J domain-containing protein</fullName>
    </recommendedName>
</protein>
<dbReference type="Proteomes" id="UP000234456">
    <property type="component" value="Unassembled WGS sequence"/>
</dbReference>
<sequence>MSATSETLIPVIRITNPLNPREFVRETLQWSAEKTLAEYFPVVSVVENPVVISINGRIVEEKDYPVTYLGPDDNLVVCPIPQGGGGGGKSVLRIVAMIAVVVASVYTGGAVGAAYGSMAGVAAQAGVMIAGTLLVNSLLPVNAAGSSALGRGDLTSSASYGVDGAKNVSAEGVPVPVCYGKFRMGGNLIGLSMVNDGQTQYAKILINAGEGPIAGITDIEINDTPVSDYKEVAVDVRGGWPTQDVIPWFANTIVPRSRGVRLTTDWSVPFTTEAVVDEIRMDYVFPNGLTGVDTKTGDSYAVAVDIETQYRQVGDPTWRNMRGSFTGSYYSVYHYYVYQYGQVIGETQSLNLAPGYSVGADGFIYSMGTRVGYVESRPAYGNTGHVVENVNYAKRVSFSSGALPRGRYEIRTRRTNARSTSSYVQDDVQLTDINEIIYAGIGYKHTALVGIQVRLTDQISSLPKVTYINHGVIHKYWNSQFQAWEWKAGANPAWIVWDMLTNARYGAGMPEARLDFQQFKRWGKFCEDNGLEFNGVIDTSLNLWDALQYVMRAGRAQMVSVGTRYTVAIECPTDPVMMFSVGNILDGTFKESWLGMSDRANEVEVTFFDSNDSYKQRTIRVADPVAIAAGRPPKTAAITLPGIVTPQRAYQEALLQLNLNRYVLQTVEFGAPLDALACTVGDVILVQHDMPQWGFGGRLAAGSTASTINLDREVSMQLGKQYKLLVLFDKLQRATGSVSQMWGSSIVLAGYDGYNKVKRLTVGGRDLEVLSVFDAGGSWGVVVADATGVAVGQQYTLWDTDVIEERDVVVNTIDPTSTLTLQSPFWEAPATYANWMFGEVGKVRKPFRVKSISGSGEYRRDIVAIEYNPSVYDLSGNVYPTPNYSSIEAGVRHVSIDDVSEELFALGSTLRSRVTVYFSSGQETYRNSRVYVSTNGGAFALVDAMAADRCTVVADEGQVLRFKVVATDVVGAVAPDSTAPVYEYKVLGKLAPPTDVKNFKVTKRTNDLLLTWDANKDVDLAGYEVRLGENWEDAQVITTGHTGTMITHNQDHAGTYYYLIRAIDTGGRMSKHVTVFKLVLDAPIAVRQFDCVQNLNRVEFRWTANPETDIVGYELREGAAWETSQLVAQVTATNFTVPAGAPGDRMFWIKAIGAPGIYSDQATFSTTQVASLPNRNVVMETDESAAGFPGVKINTRVEGPNLLMSADANDAEYIFRVDPQDRFRALNSLYTRFDAVQYSDLTWLRSTFPWSSDDAKVSWLKRGDLTKVKMETQISTSVGQLQDDELDGWTFDFALNSARGTPPLETSGPTVYTHGRYHRGVYLGDFHATYPVTFGASWNTSFWLNMEDASTQTLASVWNHQTGEKLTVSWDGVEKTFSLVDSRDGSAMTIHYEVASGDRVFVCLVQTPAGRKFYVGMFGRQQIGEAHNATVSTSLFTRLTIGA</sequence>
<dbReference type="InterPro" id="IPR032876">
    <property type="entry name" value="J_dom"/>
</dbReference>
<dbReference type="EMBL" id="PKQE01000001">
    <property type="protein sequence ID" value="PLC44570.1"/>
    <property type="molecule type" value="Genomic_DNA"/>
</dbReference>
<name>A0A2N4TXZ2_RALPI</name>
<evidence type="ECO:0000313" key="2">
    <source>
        <dbReference type="EMBL" id="PLC44570.1"/>
    </source>
</evidence>
<evidence type="ECO:0000259" key="1">
    <source>
        <dbReference type="Pfam" id="PF13550"/>
    </source>
</evidence>